<dbReference type="AlphaFoldDB" id="A0A923J2N1"/>
<evidence type="ECO:0000313" key="1">
    <source>
        <dbReference type="EMBL" id="MBC2398783.1"/>
    </source>
</evidence>
<comment type="caution">
    <text evidence="1">The sequence shown here is derived from an EMBL/GenBank/DDBJ whole genome shotgun (WGS) entry which is preliminary data.</text>
</comment>
<keyword evidence="2" id="KW-1185">Reference proteome</keyword>
<gene>
    <name evidence="1" type="ORF">HGG79_13510</name>
</gene>
<reference evidence="1 2" key="1">
    <citation type="submission" date="2020-04" db="EMBL/GenBank/DDBJ databases">
        <title>Genomic insights into acetone-butanol-ethanol (ABE) fermentation by sequencing solventogenic clostridia strains.</title>
        <authorList>
            <person name="Brown S."/>
        </authorList>
    </citation>
    <scope>NUCLEOTIDE SEQUENCE [LARGE SCALE GENOMIC DNA]</scope>
    <source>
        <strain evidence="1 2">DJ011</strain>
    </source>
</reference>
<evidence type="ECO:0000313" key="2">
    <source>
        <dbReference type="Proteomes" id="UP000563151"/>
    </source>
</evidence>
<dbReference type="Proteomes" id="UP000563151">
    <property type="component" value="Unassembled WGS sequence"/>
</dbReference>
<organism evidence="1 2">
    <name type="scientific">Clostridium tetanomorphum</name>
    <dbReference type="NCBI Taxonomy" id="1553"/>
    <lineage>
        <taxon>Bacteria</taxon>
        <taxon>Bacillati</taxon>
        <taxon>Bacillota</taxon>
        <taxon>Clostridia</taxon>
        <taxon>Eubacteriales</taxon>
        <taxon>Clostridiaceae</taxon>
        <taxon>Clostridium</taxon>
    </lineage>
</organism>
<name>A0A923J2N1_CLOTT</name>
<dbReference type="EMBL" id="JAAZWO010000018">
    <property type="protein sequence ID" value="MBC2398783.1"/>
    <property type="molecule type" value="Genomic_DNA"/>
</dbReference>
<sequence length="182" mass="21321">MRQQVIRFSSSGTSKLNAIPKNINIKFTECSDISIMDVNHYYKKGYFYRIFHKTPKVIKGNWEVNVEIDDKFRNAKEIKYVKANNTDENHLVKITDVNVYPMSVDSTFFVPKDWIVKNPYLEDDKGNIYACRGFGWGDDGEVQKVTADFQSPYFNKIKKLYLGFTYKVDGMDKKIKIELKQK</sequence>
<accession>A0A923J2N1</accession>
<proteinExistence type="predicted"/>
<protein>
    <submittedName>
        <fullName evidence="1">Uncharacterized protein</fullName>
    </submittedName>
</protein>